<dbReference type="Proteomes" id="UP001140234">
    <property type="component" value="Unassembled WGS sequence"/>
</dbReference>
<evidence type="ECO:0000313" key="1">
    <source>
        <dbReference type="EMBL" id="KAJ2763777.1"/>
    </source>
</evidence>
<sequence>MSFKDTVVFITGGSRGIGEAIAVRLAREGASVAIAAKTADPNSKLPGTIYSAAAAIERAGGRALPLQCDIRDEAQVKQAIEKTVATFGHLDVVINNASAIFLEGTEQTPAKRYDLMHGVNGRGTWLVTKTALPYLRQSKRPRVLTLSPPLDMNPKWFAPFPAYTIAKYNMSMLVLGHAAEFAQHGIAVNGLWPLTVIDTAALKMIEGHESKPNIRTAEIMADAALVILQRPASFTGNLCIDEAVLREAGVSSMAKYARTPGTRCEDMEIDLFVSEADHARVKLLRQQGQPKL</sequence>
<organism evidence="1 2">
    <name type="scientific">Coemansia nantahalensis</name>
    <dbReference type="NCBI Taxonomy" id="2789366"/>
    <lineage>
        <taxon>Eukaryota</taxon>
        <taxon>Fungi</taxon>
        <taxon>Fungi incertae sedis</taxon>
        <taxon>Zoopagomycota</taxon>
        <taxon>Kickxellomycotina</taxon>
        <taxon>Kickxellomycetes</taxon>
        <taxon>Kickxellales</taxon>
        <taxon>Kickxellaceae</taxon>
        <taxon>Coemansia</taxon>
    </lineage>
</organism>
<comment type="caution">
    <text evidence="1">The sequence shown here is derived from an EMBL/GenBank/DDBJ whole genome shotgun (WGS) entry which is preliminary data.</text>
</comment>
<proteinExistence type="predicted"/>
<dbReference type="EMBL" id="JANBUJ010002623">
    <property type="protein sequence ID" value="KAJ2763777.1"/>
    <property type="molecule type" value="Genomic_DNA"/>
</dbReference>
<protein>
    <submittedName>
        <fullName evidence="1">Uncharacterized protein</fullName>
    </submittedName>
</protein>
<reference evidence="1" key="1">
    <citation type="submission" date="2022-07" db="EMBL/GenBank/DDBJ databases">
        <title>Phylogenomic reconstructions and comparative analyses of Kickxellomycotina fungi.</title>
        <authorList>
            <person name="Reynolds N.K."/>
            <person name="Stajich J.E."/>
            <person name="Barry K."/>
            <person name="Grigoriev I.V."/>
            <person name="Crous P."/>
            <person name="Smith M.E."/>
        </authorList>
    </citation>
    <scope>NUCLEOTIDE SEQUENCE</scope>
    <source>
        <strain evidence="1">CBS 109366</strain>
    </source>
</reference>
<gene>
    <name evidence="1" type="ORF">IWQ57_005445</name>
</gene>
<keyword evidence="2" id="KW-1185">Reference proteome</keyword>
<name>A0ACC1JN11_9FUNG</name>
<accession>A0ACC1JN11</accession>
<evidence type="ECO:0000313" key="2">
    <source>
        <dbReference type="Proteomes" id="UP001140234"/>
    </source>
</evidence>